<sequence length="147" mass="17564">MESAEILRVFDEESLRRCLEIREKVFVMEKKVPKEVERDTYDRLEGRCDHFLIRNQGKDAGALRCLYIEENIVKIQRFCILREWRGKGVGKQAVKYIEKYYHSRNVKKIEMDAKYEAVGFYEACGYEKVSDIFIEADKKHITMRKNI</sequence>
<dbReference type="PROSITE" id="PS51186">
    <property type="entry name" value="GNAT"/>
    <property type="match status" value="1"/>
</dbReference>
<name>A0ABT2TDI7_9FIRM</name>
<dbReference type="Pfam" id="PF13673">
    <property type="entry name" value="Acetyltransf_10"/>
    <property type="match status" value="1"/>
</dbReference>
<dbReference type="Proteomes" id="UP001652394">
    <property type="component" value="Unassembled WGS sequence"/>
</dbReference>
<accession>A0ABT2TDI7</accession>
<keyword evidence="2" id="KW-0012">Acyltransferase</keyword>
<dbReference type="InterPro" id="IPR016181">
    <property type="entry name" value="Acyl_CoA_acyltransferase"/>
</dbReference>
<dbReference type="SUPFAM" id="SSF55729">
    <property type="entry name" value="Acyl-CoA N-acyltransferases (Nat)"/>
    <property type="match status" value="1"/>
</dbReference>
<keyword evidence="2" id="KW-0808">Transferase</keyword>
<dbReference type="RefSeq" id="WP_267304105.1">
    <property type="nucleotide sequence ID" value="NZ_JAOQJX010000014.1"/>
</dbReference>
<dbReference type="PANTHER" id="PTHR13355:SF22">
    <property type="entry name" value="SLL0786 PROTEIN"/>
    <property type="match status" value="1"/>
</dbReference>
<dbReference type="PANTHER" id="PTHR13355">
    <property type="entry name" value="GLUCOSAMINE 6-PHOSPHATE N-ACETYLTRANSFERASE"/>
    <property type="match status" value="1"/>
</dbReference>
<dbReference type="InterPro" id="IPR039143">
    <property type="entry name" value="GNPNAT1-like"/>
</dbReference>
<dbReference type="EMBL" id="JAOQJX010000014">
    <property type="protein sequence ID" value="MCU6747912.1"/>
    <property type="molecule type" value="Genomic_DNA"/>
</dbReference>
<dbReference type="InterPro" id="IPR000182">
    <property type="entry name" value="GNAT_dom"/>
</dbReference>
<reference evidence="2 3" key="1">
    <citation type="journal article" date="2021" name="ISME Commun">
        <title>Automated analysis of genomic sequences facilitates high-throughput and comprehensive description of bacteria.</title>
        <authorList>
            <person name="Hitch T.C.A."/>
        </authorList>
    </citation>
    <scope>NUCLEOTIDE SEQUENCE [LARGE SCALE GENOMIC DNA]</scope>
    <source>
        <strain evidence="2 3">H2_18</strain>
    </source>
</reference>
<dbReference type="Gene3D" id="3.40.630.30">
    <property type="match status" value="1"/>
</dbReference>
<evidence type="ECO:0000259" key="1">
    <source>
        <dbReference type="PROSITE" id="PS51186"/>
    </source>
</evidence>
<evidence type="ECO:0000313" key="2">
    <source>
        <dbReference type="EMBL" id="MCU6747912.1"/>
    </source>
</evidence>
<feature type="domain" description="N-acetyltransferase" evidence="1">
    <location>
        <begin position="5"/>
        <end position="147"/>
    </location>
</feature>
<dbReference type="GO" id="GO:0016746">
    <property type="term" value="F:acyltransferase activity"/>
    <property type="evidence" value="ECO:0007669"/>
    <property type="project" value="UniProtKB-KW"/>
</dbReference>
<evidence type="ECO:0000313" key="3">
    <source>
        <dbReference type="Proteomes" id="UP001652394"/>
    </source>
</evidence>
<organism evidence="2 3">
    <name type="scientific">Faecalicatena acetigenes</name>
    <dbReference type="NCBI Taxonomy" id="2981790"/>
    <lineage>
        <taxon>Bacteria</taxon>
        <taxon>Bacillati</taxon>
        <taxon>Bacillota</taxon>
        <taxon>Clostridia</taxon>
        <taxon>Lachnospirales</taxon>
        <taxon>Lachnospiraceae</taxon>
        <taxon>Faecalicatena</taxon>
    </lineage>
</organism>
<dbReference type="CDD" id="cd04301">
    <property type="entry name" value="NAT_SF"/>
    <property type="match status" value="1"/>
</dbReference>
<dbReference type="EC" id="2.3.1.-" evidence="2"/>
<comment type="caution">
    <text evidence="2">The sequence shown here is derived from an EMBL/GenBank/DDBJ whole genome shotgun (WGS) entry which is preliminary data.</text>
</comment>
<keyword evidence="3" id="KW-1185">Reference proteome</keyword>
<gene>
    <name evidence="2" type="ORF">OCV51_09650</name>
</gene>
<proteinExistence type="predicted"/>
<protein>
    <submittedName>
        <fullName evidence="2">GNAT family N-acetyltransferase</fullName>
        <ecNumber evidence="2">2.3.1.-</ecNumber>
    </submittedName>
</protein>